<protein>
    <recommendedName>
        <fullName evidence="4">Ribosomal protein L2</fullName>
    </recommendedName>
</protein>
<evidence type="ECO:0000313" key="3">
    <source>
        <dbReference type="Proteomes" id="UP001054945"/>
    </source>
</evidence>
<organism evidence="2 3">
    <name type="scientific">Caerostris extrusa</name>
    <name type="common">Bark spider</name>
    <name type="synonym">Caerostris bankana</name>
    <dbReference type="NCBI Taxonomy" id="172846"/>
    <lineage>
        <taxon>Eukaryota</taxon>
        <taxon>Metazoa</taxon>
        <taxon>Ecdysozoa</taxon>
        <taxon>Arthropoda</taxon>
        <taxon>Chelicerata</taxon>
        <taxon>Arachnida</taxon>
        <taxon>Araneae</taxon>
        <taxon>Araneomorphae</taxon>
        <taxon>Entelegynae</taxon>
        <taxon>Araneoidea</taxon>
        <taxon>Araneidae</taxon>
        <taxon>Caerostris</taxon>
    </lineage>
</organism>
<evidence type="ECO:0000313" key="2">
    <source>
        <dbReference type="EMBL" id="GIY56373.1"/>
    </source>
</evidence>
<proteinExistence type="predicted"/>
<evidence type="ECO:0008006" key="4">
    <source>
        <dbReference type="Google" id="ProtNLM"/>
    </source>
</evidence>
<feature type="region of interest" description="Disordered" evidence="1">
    <location>
        <begin position="1"/>
        <end position="61"/>
    </location>
</feature>
<reference evidence="2 3" key="1">
    <citation type="submission" date="2021-06" db="EMBL/GenBank/DDBJ databases">
        <title>Caerostris extrusa draft genome.</title>
        <authorList>
            <person name="Kono N."/>
            <person name="Arakawa K."/>
        </authorList>
    </citation>
    <scope>NUCLEOTIDE SEQUENCE [LARGE SCALE GENOMIC DNA]</scope>
</reference>
<accession>A0AAV4UEY7</accession>
<sequence length="80" mass="9089">MLKPSRLRCKTAGASGFQRASRQYDPGKRERFSPGYVTGKHKTGKSGRIVNKSHSPRDHKIRSGNQTEWEFTRTLQAEIS</sequence>
<keyword evidence="3" id="KW-1185">Reference proteome</keyword>
<dbReference type="EMBL" id="BPLR01012761">
    <property type="protein sequence ID" value="GIY56373.1"/>
    <property type="molecule type" value="Genomic_DNA"/>
</dbReference>
<dbReference type="Proteomes" id="UP001054945">
    <property type="component" value="Unassembled WGS sequence"/>
</dbReference>
<gene>
    <name evidence="2" type="ORF">CEXT_481971</name>
</gene>
<comment type="caution">
    <text evidence="2">The sequence shown here is derived from an EMBL/GenBank/DDBJ whole genome shotgun (WGS) entry which is preliminary data.</text>
</comment>
<name>A0AAV4UEY7_CAEEX</name>
<evidence type="ECO:0000256" key="1">
    <source>
        <dbReference type="SAM" id="MobiDB-lite"/>
    </source>
</evidence>
<dbReference type="AlphaFoldDB" id="A0AAV4UEY7"/>